<evidence type="ECO:0000313" key="2">
    <source>
        <dbReference type="Proteomes" id="UP000001423"/>
    </source>
</evidence>
<dbReference type="HOGENOM" id="CLU_3172002_0_0_3"/>
<accession>B9ERM2</accession>
<sequence length="47" mass="5311">MIVDWIDNKILNKPMFFSPTTLSTAQELNNSALEYEYQVGVSSKSAE</sequence>
<reference evidence="1 2" key="1">
    <citation type="journal article" date="2003" name="Nature">
        <title>Genome divergence in two Prochlorococcus ecotypes reflects oceanic niche differentiation.</title>
        <authorList>
            <person name="Rocap G."/>
            <person name="Larimer F.W."/>
            <person name="Lamerdin J.E."/>
            <person name="Malfatti S."/>
            <person name="Chain P."/>
            <person name="Ahlgren N.A."/>
            <person name="Arellano A."/>
            <person name="Coleman M."/>
            <person name="Hauser L."/>
            <person name="Hess W.R."/>
            <person name="Johnson Z.I."/>
            <person name="Land M.L."/>
            <person name="Lindell D."/>
            <person name="Post A.F."/>
            <person name="Regala W."/>
            <person name="Shah M."/>
            <person name="Shaw S.L."/>
            <person name="Steglich C."/>
            <person name="Sullivan M.B."/>
            <person name="Ting C.S."/>
            <person name="Tolonen A."/>
            <person name="Webb E.A."/>
            <person name="Zinser E.R."/>
            <person name="Chisholm S.W."/>
        </authorList>
    </citation>
    <scope>NUCLEOTIDE SEQUENCE [LARGE SCALE GENOMIC DNA]</scope>
    <source>
        <strain evidence="2">MIT 9313</strain>
    </source>
</reference>
<keyword evidence="2" id="KW-1185">Reference proteome</keyword>
<organism evidence="1 2">
    <name type="scientific">Prochlorococcus marinus (strain MIT 9313)</name>
    <dbReference type="NCBI Taxonomy" id="74547"/>
    <lineage>
        <taxon>Bacteria</taxon>
        <taxon>Bacillati</taxon>
        <taxon>Cyanobacteriota</taxon>
        <taxon>Cyanophyceae</taxon>
        <taxon>Synechococcales</taxon>
        <taxon>Prochlorococcaceae</taxon>
        <taxon>Prochlorococcus</taxon>
    </lineage>
</organism>
<protein>
    <submittedName>
        <fullName evidence="1">Uncharacterized protein</fullName>
    </submittedName>
</protein>
<dbReference type="Proteomes" id="UP000001423">
    <property type="component" value="Chromosome"/>
</dbReference>
<dbReference type="EMBL" id="BX548175">
    <property type="protein sequence ID" value="CAX32079.1"/>
    <property type="molecule type" value="Genomic_DNA"/>
</dbReference>
<proteinExistence type="predicted"/>
<name>B9ERM2_PROMM</name>
<dbReference type="KEGG" id="pmt:PMT_2560"/>
<dbReference type="AlphaFoldDB" id="B9ERM2"/>
<gene>
    <name evidence="1" type="ordered locus">PMT_2560</name>
</gene>
<evidence type="ECO:0000313" key="1">
    <source>
        <dbReference type="EMBL" id="CAX32079.1"/>
    </source>
</evidence>